<name>A0A511RLD9_9DEIN</name>
<evidence type="ECO:0000256" key="3">
    <source>
        <dbReference type="ARBA" id="ARBA00012953"/>
    </source>
</evidence>
<comment type="similarity">
    <text evidence="2">Belongs to the ComB family.</text>
</comment>
<dbReference type="AlphaFoldDB" id="A0A511RLD9"/>
<dbReference type="PANTHER" id="PTHR37311:SF1">
    <property type="entry name" value="2-PHOSPHOSULFOLACTATE PHOSPHATASE-RELATED"/>
    <property type="match status" value="1"/>
</dbReference>
<dbReference type="SUPFAM" id="SSF142823">
    <property type="entry name" value="ComB-like"/>
    <property type="match status" value="1"/>
</dbReference>
<dbReference type="InterPro" id="IPR036702">
    <property type="entry name" value="ComB-like_sf"/>
</dbReference>
<dbReference type="InterPro" id="IPR005238">
    <property type="entry name" value="ComB-like"/>
</dbReference>
<dbReference type="EC" id="3.1.3.71" evidence="3"/>
<gene>
    <name evidence="8" type="primary">comB</name>
    <name evidence="8" type="ORF">ODE01S_10500</name>
</gene>
<comment type="cofactor">
    <cofactor evidence="1">
        <name>Mg(2+)</name>
        <dbReference type="ChEBI" id="CHEBI:18420"/>
    </cofactor>
</comment>
<keyword evidence="6" id="KW-0460">Magnesium</keyword>
<comment type="catalytic activity">
    <reaction evidence="7">
        <text>(2R)-O-phospho-3-sulfolactate + H2O = (2R)-3-sulfolactate + phosphate</text>
        <dbReference type="Rhea" id="RHEA:23416"/>
        <dbReference type="ChEBI" id="CHEBI:15377"/>
        <dbReference type="ChEBI" id="CHEBI:15597"/>
        <dbReference type="ChEBI" id="CHEBI:43474"/>
        <dbReference type="ChEBI" id="CHEBI:58738"/>
        <dbReference type="EC" id="3.1.3.71"/>
    </reaction>
</comment>
<reference evidence="8 9" key="1">
    <citation type="submission" date="2019-07" db="EMBL/GenBank/DDBJ databases">
        <title>Whole genome shotgun sequence of Oceanithermus desulfurans NBRC 100063.</title>
        <authorList>
            <person name="Hosoyama A."/>
            <person name="Uohara A."/>
            <person name="Ohji S."/>
            <person name="Ichikawa N."/>
        </authorList>
    </citation>
    <scope>NUCLEOTIDE SEQUENCE [LARGE SCALE GENOMIC DNA]</scope>
    <source>
        <strain evidence="8 9">NBRC 100063</strain>
    </source>
</reference>
<evidence type="ECO:0000256" key="6">
    <source>
        <dbReference type="ARBA" id="ARBA00022842"/>
    </source>
</evidence>
<dbReference type="EMBL" id="BJXN01000006">
    <property type="protein sequence ID" value="GEM89616.1"/>
    <property type="molecule type" value="Genomic_DNA"/>
</dbReference>
<dbReference type="GO" id="GO:0000287">
    <property type="term" value="F:magnesium ion binding"/>
    <property type="evidence" value="ECO:0007669"/>
    <property type="project" value="InterPro"/>
</dbReference>
<evidence type="ECO:0000256" key="4">
    <source>
        <dbReference type="ARBA" id="ARBA00021948"/>
    </source>
</evidence>
<keyword evidence="5" id="KW-0378">Hydrolase</keyword>
<evidence type="ECO:0000256" key="5">
    <source>
        <dbReference type="ARBA" id="ARBA00022801"/>
    </source>
</evidence>
<dbReference type="OrthoDB" id="9780496at2"/>
<dbReference type="Proteomes" id="UP000321827">
    <property type="component" value="Unassembled WGS sequence"/>
</dbReference>
<proteinExistence type="inferred from homology"/>
<evidence type="ECO:0000313" key="8">
    <source>
        <dbReference type="EMBL" id="GEM89616.1"/>
    </source>
</evidence>
<dbReference type="GO" id="GO:0050532">
    <property type="term" value="F:2-phosphosulfolactate phosphatase activity"/>
    <property type="evidence" value="ECO:0007669"/>
    <property type="project" value="UniProtKB-EC"/>
</dbReference>
<dbReference type="Gene3D" id="3.90.1560.10">
    <property type="entry name" value="ComB-like"/>
    <property type="match status" value="1"/>
</dbReference>
<accession>A0A511RLD9</accession>
<dbReference type="Pfam" id="PF04029">
    <property type="entry name" value="2-ph_phosp"/>
    <property type="match status" value="1"/>
</dbReference>
<dbReference type="RefSeq" id="WP_147146596.1">
    <property type="nucleotide sequence ID" value="NZ_BJXN01000006.1"/>
</dbReference>
<protein>
    <recommendedName>
        <fullName evidence="4">Probable 2-phosphosulfolactate phosphatase</fullName>
        <ecNumber evidence="3">3.1.3.71</ecNumber>
    </recommendedName>
</protein>
<comment type="caution">
    <text evidence="8">The sequence shown here is derived from an EMBL/GenBank/DDBJ whole genome shotgun (WGS) entry which is preliminary data.</text>
</comment>
<evidence type="ECO:0000256" key="7">
    <source>
        <dbReference type="ARBA" id="ARBA00033711"/>
    </source>
</evidence>
<evidence type="ECO:0000313" key="9">
    <source>
        <dbReference type="Proteomes" id="UP000321827"/>
    </source>
</evidence>
<evidence type="ECO:0000256" key="1">
    <source>
        <dbReference type="ARBA" id="ARBA00001946"/>
    </source>
</evidence>
<organism evidence="8 9">
    <name type="scientific">Oceanithermus desulfurans NBRC 100063</name>
    <dbReference type="NCBI Taxonomy" id="1227550"/>
    <lineage>
        <taxon>Bacteria</taxon>
        <taxon>Thermotogati</taxon>
        <taxon>Deinococcota</taxon>
        <taxon>Deinococci</taxon>
        <taxon>Thermales</taxon>
        <taxon>Thermaceae</taxon>
        <taxon>Oceanithermus</taxon>
    </lineage>
</organism>
<evidence type="ECO:0000256" key="2">
    <source>
        <dbReference type="ARBA" id="ARBA00009997"/>
    </source>
</evidence>
<sequence>MRLRVDLTPNPPYGDEPIVVVDVLRATTSIGLLLERGAREVWVARHARAVREAAQPDDLLLGEKEGLPPEGFHHGTSPAALARLDVADRRIYYTSDHLPAALERIDRGENVWLGSLRNAPALVERLRALDAEQITFVCAGFRGAEALDDALAAGLMVRALSAGREACELGDAARLSTALLGAAPDLLEALVGSASGRFLQGMGFADDLVVASWVGADRSLPVLQGTARSRFGRLYRFVSER</sequence>
<dbReference type="GO" id="GO:0050545">
    <property type="term" value="F:sulfopyruvate decarboxylase activity"/>
    <property type="evidence" value="ECO:0007669"/>
    <property type="project" value="TreeGrafter"/>
</dbReference>
<dbReference type="PANTHER" id="PTHR37311">
    <property type="entry name" value="2-PHOSPHOSULFOLACTATE PHOSPHATASE-RELATED"/>
    <property type="match status" value="1"/>
</dbReference>